<accession>A0ABP8V5P4</accession>
<proteinExistence type="predicted"/>
<sequence>MRLKGPSNKPRGNKPEGVKTPTETQKKGLGRDGRKIVPSPQDRSSPEKDPSQKKPHIDKPRSVTVDNSETGEPRLKGDSEKPADWIDQVRDRVEQANSEEDLQVLLEACRQQGRDLHPIHALVDDKAMSLLQAELDSLDNHSDMTAAVARYRPLIKAPRKRRRADHLPDHVLNLRKVREQMHPRQSPAQEQTGEYDTMEGNTWNARNQYLEPLLSEKEAVIGQASTVSEREHDDDDDIVIGGPVGSSELVDNSLSSSFDKHDPAYNYFQIKLENMEKYSFTEAVDVLCEDGALDPETFLNDVTRLLNGYILHCSQQDYDDVTLIRLQALVSQGRKVIVDPENLHDLEQNIIQAAAILTRKAINTLSDADVLLSMKSTFETMLFQSSLSHNDQWNNFTMIDQALSQRLQEMGLKTGWQADFQRLFAGQGAELSFMKLLSEAGSHSLKRAQLEAMVQVKEDLWEDLELINGELEHPTEQDQAIARKIAGNELFDSNDLEEIAAQVAYYRLMDTKIECQEKLSGWSNEFTGWCREQLERH</sequence>
<reference evidence="3" key="1">
    <citation type="journal article" date="2019" name="Int. J. Syst. Evol. Microbiol.">
        <title>The Global Catalogue of Microorganisms (GCM) 10K type strain sequencing project: providing services to taxonomists for standard genome sequencing and annotation.</title>
        <authorList>
            <consortium name="The Broad Institute Genomics Platform"/>
            <consortium name="The Broad Institute Genome Sequencing Center for Infectious Disease"/>
            <person name="Wu L."/>
            <person name="Ma J."/>
        </authorList>
    </citation>
    <scope>NUCLEOTIDE SEQUENCE [LARGE SCALE GENOMIC DNA]</scope>
    <source>
        <strain evidence="3">JCM 17805</strain>
    </source>
</reference>
<name>A0ABP8V5P4_9GAMM</name>
<feature type="region of interest" description="Disordered" evidence="1">
    <location>
        <begin position="223"/>
        <end position="242"/>
    </location>
</feature>
<protein>
    <submittedName>
        <fullName evidence="2">Uncharacterized protein</fullName>
    </submittedName>
</protein>
<feature type="compositionally biased region" description="Basic and acidic residues" evidence="1">
    <location>
        <begin position="44"/>
        <end position="61"/>
    </location>
</feature>
<comment type="caution">
    <text evidence="2">The sequence shown here is derived from an EMBL/GenBank/DDBJ whole genome shotgun (WGS) entry which is preliminary data.</text>
</comment>
<evidence type="ECO:0000256" key="1">
    <source>
        <dbReference type="SAM" id="MobiDB-lite"/>
    </source>
</evidence>
<feature type="region of interest" description="Disordered" evidence="1">
    <location>
        <begin position="1"/>
        <end position="83"/>
    </location>
</feature>
<evidence type="ECO:0000313" key="2">
    <source>
        <dbReference type="EMBL" id="GAA4651360.1"/>
    </source>
</evidence>
<organism evidence="2 3">
    <name type="scientific">Kistimonas scapharcae</name>
    <dbReference type="NCBI Taxonomy" id="1036133"/>
    <lineage>
        <taxon>Bacteria</taxon>
        <taxon>Pseudomonadati</taxon>
        <taxon>Pseudomonadota</taxon>
        <taxon>Gammaproteobacteria</taxon>
        <taxon>Oceanospirillales</taxon>
        <taxon>Endozoicomonadaceae</taxon>
        <taxon>Kistimonas</taxon>
    </lineage>
</organism>
<evidence type="ECO:0000313" key="3">
    <source>
        <dbReference type="Proteomes" id="UP001500604"/>
    </source>
</evidence>
<dbReference type="Proteomes" id="UP001500604">
    <property type="component" value="Unassembled WGS sequence"/>
</dbReference>
<dbReference type="EMBL" id="BAABFL010000449">
    <property type="protein sequence ID" value="GAA4651360.1"/>
    <property type="molecule type" value="Genomic_DNA"/>
</dbReference>
<dbReference type="RefSeq" id="WP_345197721.1">
    <property type="nucleotide sequence ID" value="NZ_BAABFL010000449.1"/>
</dbReference>
<gene>
    <name evidence="2" type="ORF">GCM10023116_36440</name>
</gene>
<keyword evidence="3" id="KW-1185">Reference proteome</keyword>
<feature type="compositionally biased region" description="Basic and acidic residues" evidence="1">
    <location>
        <begin position="71"/>
        <end position="83"/>
    </location>
</feature>
<feature type="compositionally biased region" description="Basic and acidic residues" evidence="1">
    <location>
        <begin position="24"/>
        <end position="35"/>
    </location>
</feature>